<protein>
    <submittedName>
        <fullName evidence="1">Uncharacterized protein</fullName>
    </submittedName>
</protein>
<name>A3I334_9BACT</name>
<accession>A3I334</accession>
<reference evidence="1 2" key="1">
    <citation type="journal article" date="2011" name="J. Bacteriol.">
        <title>Complete genome sequence of Algoriphagus sp. PR1, bacterial prey of a colony-forming choanoflagellate.</title>
        <authorList>
            <person name="Alegado R.A."/>
            <person name="Ferriera S."/>
            <person name="Nusbaum C."/>
            <person name="Young S.K."/>
            <person name="Zeng Q."/>
            <person name="Imamovic A."/>
            <person name="Fairclough S.R."/>
            <person name="King N."/>
        </authorList>
    </citation>
    <scope>NUCLEOTIDE SEQUENCE [LARGE SCALE GENOMIC DNA]</scope>
    <source>
        <strain evidence="1 2">PR1</strain>
    </source>
</reference>
<dbReference type="RefSeq" id="WP_008201476.1">
    <property type="nucleotide sequence ID" value="NZ_CM001023.1"/>
</dbReference>
<dbReference type="STRING" id="388413.ALPR1_14219"/>
<dbReference type="HOGENOM" id="CLU_1307974_0_0_10"/>
<comment type="caution">
    <text evidence="1">The sequence shown here is derived from an EMBL/GenBank/DDBJ whole genome shotgun (WGS) entry which is preliminary data.</text>
</comment>
<keyword evidence="2" id="KW-1185">Reference proteome</keyword>
<dbReference type="AlphaFoldDB" id="A3I334"/>
<dbReference type="Proteomes" id="UP000003919">
    <property type="component" value="Unassembled WGS sequence"/>
</dbReference>
<organism evidence="1 2">
    <name type="scientific">Algoriphagus machipongonensis</name>
    <dbReference type="NCBI Taxonomy" id="388413"/>
    <lineage>
        <taxon>Bacteria</taxon>
        <taxon>Pseudomonadati</taxon>
        <taxon>Bacteroidota</taxon>
        <taxon>Cytophagia</taxon>
        <taxon>Cytophagales</taxon>
        <taxon>Cyclobacteriaceae</taxon>
        <taxon>Algoriphagus</taxon>
    </lineage>
</organism>
<dbReference type="OrthoDB" id="823976at2"/>
<gene>
    <name evidence="1" type="ORF">ALPR1_14219</name>
</gene>
<proteinExistence type="predicted"/>
<evidence type="ECO:0000313" key="2">
    <source>
        <dbReference type="Proteomes" id="UP000003919"/>
    </source>
</evidence>
<dbReference type="EMBL" id="AAXU02000001">
    <property type="protein sequence ID" value="EAZ79233.1"/>
    <property type="molecule type" value="Genomic_DNA"/>
</dbReference>
<sequence length="210" mass="23822">MRERDKKLVSITVLFMAFAILPISCDVLCNDSCGCGPSPETKDFNILSFETRTVDANGNELDPLSFQPYDQVYKEFGIDEYEFISYESNSKIMTGIPGVAYACSPIPPKSQEKLITLEIYNTSELVLGDGTTLKVGDLLNSFFEIDSDYISEPKSIEDFFAEPVELYNYEKFRLSFTKNPEKETLITFSLHFIFENNKEITANNIVLSIM</sequence>
<evidence type="ECO:0000313" key="1">
    <source>
        <dbReference type="EMBL" id="EAZ79233.1"/>
    </source>
</evidence>